<keyword evidence="3" id="KW-1185">Reference proteome</keyword>
<organism evidence="2 3">
    <name type="scientific">Pseudonocardia acidicola</name>
    <dbReference type="NCBI Taxonomy" id="2724939"/>
    <lineage>
        <taxon>Bacteria</taxon>
        <taxon>Bacillati</taxon>
        <taxon>Actinomycetota</taxon>
        <taxon>Actinomycetes</taxon>
        <taxon>Pseudonocardiales</taxon>
        <taxon>Pseudonocardiaceae</taxon>
        <taxon>Pseudonocardia</taxon>
    </lineage>
</organism>
<keyword evidence="1" id="KW-0472">Membrane</keyword>
<keyword evidence="2" id="KW-0132">Cell division</keyword>
<sequence length="620" mass="67253">MMRPAEIAGDREAVLEWEARDVAEKQRRHERVMDWITSPIRLVKAGALAILSFTALLLGLGVVLAVADSDVSQVLAPIVGVIQAIRWTVWFLAAYGALLLLAATAGGVLYLWALGRRHTEPPAWVAPVRPAEGPARDVVPDEGAIMAALRNLNLAPLDKKVKEGWVPRWVQGTGRDGKGWRTQLELPPGVTVEMINSRKTVLAHNLVRLPVEVWPTEPKRQPGVLDLWVADQGLLTGPVEPYPLLTDGTTDYFAGVPVGIDQRGSTVTGRLMASNYGIAGIMGSGKTSLVIELLCGAMLDPLVDIDVYVMAYNVDYDPMRPRLRTLIKGDEDEHVIAAMEALRELRTEVTERGRLLAELGGEETKVTRALAEKDARLRPRVVVFDECQELFRHEEFGDEAKELAIKVMMKARKCAITLVFVTPAPSSANLPRDLAKTTSHSVCFAIGDHQGNDAILGTGAHKQGISATALVPGEDVGTAMATGFAARPGLLRTHHIRKEKGIDEITPIVTRAAALREQAGITPAPARPDAPAAPRVDPLADIAAVLGDTARIRTQEVLQRLTERRATVYRGWTFAKLTEVLAEVGAAPYKSGGHMVVATSTVHAALTERDRDSDEHEGTE</sequence>
<evidence type="ECO:0000313" key="3">
    <source>
        <dbReference type="Proteomes" id="UP000820669"/>
    </source>
</evidence>
<name>A0ABX1S5G8_9PSEU</name>
<evidence type="ECO:0000313" key="2">
    <source>
        <dbReference type="EMBL" id="NMH96800.1"/>
    </source>
</evidence>
<comment type="caution">
    <text evidence="2">The sequence shown here is derived from an EMBL/GenBank/DDBJ whole genome shotgun (WGS) entry which is preliminary data.</text>
</comment>
<feature type="transmembrane region" description="Helical" evidence="1">
    <location>
        <begin position="87"/>
        <end position="112"/>
    </location>
</feature>
<proteinExistence type="predicted"/>
<gene>
    <name evidence="2" type="ORF">HF526_05635</name>
</gene>
<keyword evidence="1" id="KW-1133">Transmembrane helix</keyword>
<dbReference type="InterPro" id="IPR027417">
    <property type="entry name" value="P-loop_NTPase"/>
</dbReference>
<dbReference type="SUPFAM" id="SSF52540">
    <property type="entry name" value="P-loop containing nucleoside triphosphate hydrolases"/>
    <property type="match status" value="1"/>
</dbReference>
<reference evidence="2 3" key="1">
    <citation type="submission" date="2020-04" db="EMBL/GenBank/DDBJ databases">
        <authorList>
            <person name="Klaysubun C."/>
            <person name="Duangmal K."/>
            <person name="Lipun K."/>
        </authorList>
    </citation>
    <scope>NUCLEOTIDE SEQUENCE [LARGE SCALE GENOMIC DNA]</scope>
    <source>
        <strain evidence="2 3">K10HN5</strain>
    </source>
</reference>
<dbReference type="Gene3D" id="3.40.50.300">
    <property type="entry name" value="P-loop containing nucleotide triphosphate hydrolases"/>
    <property type="match status" value="1"/>
</dbReference>
<evidence type="ECO:0000256" key="1">
    <source>
        <dbReference type="SAM" id="Phobius"/>
    </source>
</evidence>
<keyword evidence="1" id="KW-0812">Transmembrane</keyword>
<dbReference type="EMBL" id="JAAXLA010000006">
    <property type="protein sequence ID" value="NMH96800.1"/>
    <property type="molecule type" value="Genomic_DNA"/>
</dbReference>
<protein>
    <submittedName>
        <fullName evidence="2">Cell division protein FtsK</fullName>
    </submittedName>
</protein>
<dbReference type="Proteomes" id="UP000820669">
    <property type="component" value="Unassembled WGS sequence"/>
</dbReference>
<feature type="transmembrane region" description="Helical" evidence="1">
    <location>
        <begin position="45"/>
        <end position="67"/>
    </location>
</feature>
<dbReference type="GO" id="GO:0051301">
    <property type="term" value="P:cell division"/>
    <property type="evidence" value="ECO:0007669"/>
    <property type="project" value="UniProtKB-KW"/>
</dbReference>
<accession>A0ABX1S5G8</accession>
<keyword evidence="2" id="KW-0131">Cell cycle</keyword>